<dbReference type="EMBL" id="MT142673">
    <property type="protein sequence ID" value="QJA86978.1"/>
    <property type="molecule type" value="Genomic_DNA"/>
</dbReference>
<sequence length="79" mass="8784">MSETIIVIATVVIAIFSGISCLVAYQIHQSTQKRDKETKDILEKLIAATLASGPGVGLEDTMARCFKEQLKKLREIKYE</sequence>
<keyword evidence="1" id="KW-0472">Membrane</keyword>
<reference evidence="2" key="1">
    <citation type="submission" date="2020-03" db="EMBL/GenBank/DDBJ databases">
        <title>The deep terrestrial virosphere.</title>
        <authorList>
            <person name="Holmfeldt K."/>
            <person name="Nilsson E."/>
            <person name="Simone D."/>
            <person name="Lopez-Fernandez M."/>
            <person name="Wu X."/>
            <person name="de Brujin I."/>
            <person name="Lundin D."/>
            <person name="Andersson A."/>
            <person name="Bertilsson S."/>
            <person name="Dopson M."/>
        </authorList>
    </citation>
    <scope>NUCLEOTIDE SEQUENCE</scope>
    <source>
        <strain evidence="2">MM415B03075</strain>
    </source>
</reference>
<evidence type="ECO:0000313" key="2">
    <source>
        <dbReference type="EMBL" id="QJA86978.1"/>
    </source>
</evidence>
<name>A0A6M3L0S8_9ZZZZ</name>
<protein>
    <submittedName>
        <fullName evidence="2">Uncharacterized protein</fullName>
    </submittedName>
</protein>
<dbReference type="AlphaFoldDB" id="A0A6M3L0S8"/>
<keyword evidence="1" id="KW-0812">Transmembrane</keyword>
<keyword evidence="1" id="KW-1133">Transmembrane helix</keyword>
<gene>
    <name evidence="2" type="ORF">MM415B03075_0007</name>
</gene>
<evidence type="ECO:0000256" key="1">
    <source>
        <dbReference type="SAM" id="Phobius"/>
    </source>
</evidence>
<organism evidence="2">
    <name type="scientific">viral metagenome</name>
    <dbReference type="NCBI Taxonomy" id="1070528"/>
    <lineage>
        <taxon>unclassified sequences</taxon>
        <taxon>metagenomes</taxon>
        <taxon>organismal metagenomes</taxon>
    </lineage>
</organism>
<feature type="transmembrane region" description="Helical" evidence="1">
    <location>
        <begin position="6"/>
        <end position="27"/>
    </location>
</feature>
<accession>A0A6M3L0S8</accession>
<proteinExistence type="predicted"/>